<reference evidence="4" key="1">
    <citation type="submission" date="2019-08" db="EMBL/GenBank/DDBJ databases">
        <authorList>
            <person name="Kucharzyk K."/>
            <person name="Murdoch R.W."/>
            <person name="Higgins S."/>
            <person name="Loffler F."/>
        </authorList>
    </citation>
    <scope>NUCLEOTIDE SEQUENCE</scope>
</reference>
<dbReference type="EC" id="2.4.1.250" evidence="4"/>
<proteinExistence type="predicted"/>
<dbReference type="Pfam" id="PF00534">
    <property type="entry name" value="Glycos_transf_1"/>
    <property type="match status" value="1"/>
</dbReference>
<evidence type="ECO:0000259" key="2">
    <source>
        <dbReference type="Pfam" id="PF00534"/>
    </source>
</evidence>
<dbReference type="PANTHER" id="PTHR46401">
    <property type="entry name" value="GLYCOSYLTRANSFERASE WBBK-RELATED"/>
    <property type="match status" value="1"/>
</dbReference>
<feature type="domain" description="Glycosyltransferase subfamily 4-like N-terminal" evidence="3">
    <location>
        <begin position="38"/>
        <end position="190"/>
    </location>
</feature>
<evidence type="ECO:0000256" key="1">
    <source>
        <dbReference type="ARBA" id="ARBA00022679"/>
    </source>
</evidence>
<dbReference type="AlphaFoldDB" id="A0A644TSR9"/>
<feature type="domain" description="Glycosyl transferase family 1" evidence="2">
    <location>
        <begin position="202"/>
        <end position="369"/>
    </location>
</feature>
<keyword evidence="4" id="KW-0328">Glycosyltransferase</keyword>
<protein>
    <submittedName>
        <fullName evidence="4">D-inositol-3-phosphate glycosyltransferase</fullName>
        <ecNumber evidence="4">2.4.1.250</ecNumber>
    </submittedName>
</protein>
<dbReference type="CDD" id="cd03809">
    <property type="entry name" value="GT4_MtfB-like"/>
    <property type="match status" value="1"/>
</dbReference>
<dbReference type="EMBL" id="VSSQ01000050">
    <property type="protein sequence ID" value="MPL70046.1"/>
    <property type="molecule type" value="Genomic_DNA"/>
</dbReference>
<dbReference type="SUPFAM" id="SSF53756">
    <property type="entry name" value="UDP-Glycosyltransferase/glycogen phosphorylase"/>
    <property type="match status" value="1"/>
</dbReference>
<gene>
    <name evidence="4" type="primary">mshA_13</name>
    <name evidence="4" type="ORF">SDC9_15797</name>
</gene>
<sequence>MYFCFEYFNNSQKSFLVLKIAVNTRLLLHNKLEGIGYFTLKILEKVVKNHPEVEFVFYFDRKYDKSFVFAENVTPVVIPCPTRHPILWYVYFEWLLPYYMKRDKVDMLFSPDGYMPRKPKVPTLNTFHDINYEYNPQYISNFFHRHYYLNFFPNFAKNSTHLITVSNYSKRDLMEFYDVTENKIDVVYNAANELYYVVSEEEREITKQRLTNGKDFFYFVGAIHKRKNLINLFKAFDLFKLKTGSETKLVIIGSRRSWKGEIEDAFNQMIFRKYVIFTGRLEASEINLIANSALALTFVSQFEGFGIPIVEAFAAGCPVITSNTTSMPEVGGDAALYCDPYLPQSIADAMEKIWLSPDLREELIEKGFEQNKKFSWEKSAEKLWNSIEKTINRG</sequence>
<dbReference type="GO" id="GO:0102710">
    <property type="term" value="F:D-inositol-3-phosphate glycosyltransferase activity"/>
    <property type="evidence" value="ECO:0007669"/>
    <property type="project" value="UniProtKB-EC"/>
</dbReference>
<comment type="caution">
    <text evidence="4">The sequence shown here is derived from an EMBL/GenBank/DDBJ whole genome shotgun (WGS) entry which is preliminary data.</text>
</comment>
<accession>A0A644TSR9</accession>
<dbReference type="PANTHER" id="PTHR46401:SF2">
    <property type="entry name" value="GLYCOSYLTRANSFERASE WBBK-RELATED"/>
    <property type="match status" value="1"/>
</dbReference>
<dbReference type="InterPro" id="IPR001296">
    <property type="entry name" value="Glyco_trans_1"/>
</dbReference>
<name>A0A644TSR9_9ZZZZ</name>
<dbReference type="Pfam" id="PF13439">
    <property type="entry name" value="Glyco_transf_4"/>
    <property type="match status" value="1"/>
</dbReference>
<keyword evidence="1 4" id="KW-0808">Transferase</keyword>
<evidence type="ECO:0000259" key="3">
    <source>
        <dbReference type="Pfam" id="PF13439"/>
    </source>
</evidence>
<dbReference type="Gene3D" id="3.40.50.2000">
    <property type="entry name" value="Glycogen Phosphorylase B"/>
    <property type="match status" value="2"/>
</dbReference>
<evidence type="ECO:0000313" key="4">
    <source>
        <dbReference type="EMBL" id="MPL70046.1"/>
    </source>
</evidence>
<organism evidence="4">
    <name type="scientific">bioreactor metagenome</name>
    <dbReference type="NCBI Taxonomy" id="1076179"/>
    <lineage>
        <taxon>unclassified sequences</taxon>
        <taxon>metagenomes</taxon>
        <taxon>ecological metagenomes</taxon>
    </lineage>
</organism>
<dbReference type="InterPro" id="IPR028098">
    <property type="entry name" value="Glyco_trans_4-like_N"/>
</dbReference>